<reference evidence="3" key="1">
    <citation type="submission" date="2025-08" db="UniProtKB">
        <authorList>
            <consortium name="RefSeq"/>
        </authorList>
    </citation>
    <scope>IDENTIFICATION</scope>
</reference>
<evidence type="ECO:0000313" key="2">
    <source>
        <dbReference type="Proteomes" id="UP000694920"/>
    </source>
</evidence>
<protein>
    <submittedName>
        <fullName evidence="3">Uncharacterized protein LOC107274189</fullName>
    </submittedName>
</protein>
<sequence>MKLLPAIFCILFAFCILQTAHGANNLNTFRFAIQRLKNTVKSTVNSLTRFKSNSKYDLNRKLSNLKLDAMGNVNSISNPALQQIRNDVDSAKAEGKDAEHCYESGRLQLRDASMTAFDDLDKCGKTGLESIAPALSNVDTTIAFGNKVELDLDTIFPSCYNNNIFIMESCIAGKMPGANASVQSLENQATSVQDSVTTASSRAVNSAYSCNQMPLTNVRQAATNARLTARSCIKNA</sequence>
<proteinExistence type="predicted"/>
<keyword evidence="1" id="KW-0732">Signal</keyword>
<dbReference type="RefSeq" id="XP_015608517.1">
    <property type="nucleotide sequence ID" value="XM_015753031.2"/>
</dbReference>
<dbReference type="KEGG" id="ccin:107274189"/>
<organism evidence="2 3">
    <name type="scientific">Cephus cinctus</name>
    <name type="common">Wheat stem sawfly</name>
    <dbReference type="NCBI Taxonomy" id="211228"/>
    <lineage>
        <taxon>Eukaryota</taxon>
        <taxon>Metazoa</taxon>
        <taxon>Ecdysozoa</taxon>
        <taxon>Arthropoda</taxon>
        <taxon>Hexapoda</taxon>
        <taxon>Insecta</taxon>
        <taxon>Pterygota</taxon>
        <taxon>Neoptera</taxon>
        <taxon>Endopterygota</taxon>
        <taxon>Hymenoptera</taxon>
        <taxon>Cephoidea</taxon>
        <taxon>Cephidae</taxon>
        <taxon>Cephus</taxon>
    </lineage>
</organism>
<evidence type="ECO:0000256" key="1">
    <source>
        <dbReference type="SAM" id="SignalP"/>
    </source>
</evidence>
<accession>A0AAJ7CFJ2</accession>
<feature type="signal peptide" evidence="1">
    <location>
        <begin position="1"/>
        <end position="22"/>
    </location>
</feature>
<keyword evidence="2" id="KW-1185">Reference proteome</keyword>
<dbReference type="AlphaFoldDB" id="A0AAJ7CFJ2"/>
<feature type="chain" id="PRO_5042485094" evidence="1">
    <location>
        <begin position="23"/>
        <end position="236"/>
    </location>
</feature>
<gene>
    <name evidence="3" type="primary">LOC107274189</name>
</gene>
<dbReference type="Proteomes" id="UP000694920">
    <property type="component" value="Unplaced"/>
</dbReference>
<dbReference type="GeneID" id="107274189"/>
<evidence type="ECO:0000313" key="3">
    <source>
        <dbReference type="RefSeq" id="XP_015608517.1"/>
    </source>
</evidence>
<name>A0AAJ7CFJ2_CEPCN</name>